<dbReference type="Gene3D" id="2.40.128.270">
    <property type="match status" value="1"/>
</dbReference>
<gene>
    <name evidence="3" type="ordered locus">Emin_1002</name>
</gene>
<dbReference type="InterPro" id="IPR038670">
    <property type="entry name" value="HslJ-like_sf"/>
</dbReference>
<sequence length="166" mass="18912">MNIKKATVLTAVIAVCGFLFAACSASKTVKNEGDFNNDVKGTIWQLSQVKTAGKVTFDHANLKQDEYFRDIYTLQFSEDRVSGKAAPNRYFGPFTLGEKNEISFKHFGSTMMMGIKTPEGLAEHEYFQLMSKVYQWSYSKGQLFLYAKNNNDEKVLLIFNPFEQQQ</sequence>
<dbReference type="PANTHER" id="PTHR35535:SF1">
    <property type="entry name" value="HEAT SHOCK PROTEIN HSLJ"/>
    <property type="match status" value="1"/>
</dbReference>
<feature type="chain" id="PRO_5002778371" evidence="1">
    <location>
        <begin position="22"/>
        <end position="166"/>
    </location>
</feature>
<dbReference type="InterPro" id="IPR053147">
    <property type="entry name" value="Hsp_HslJ-like"/>
</dbReference>
<dbReference type="Pfam" id="PF03724">
    <property type="entry name" value="META"/>
    <property type="match status" value="1"/>
</dbReference>
<name>B2KDF9_ELUMP</name>
<protein>
    <submittedName>
        <fullName evidence="3">Heat shock protein</fullName>
    </submittedName>
</protein>
<dbReference type="STRING" id="445932.Emin_1002"/>
<reference evidence="3 4" key="1">
    <citation type="journal article" date="2009" name="Appl. Environ. Microbiol.">
        <title>Genomic analysis of 'Elusimicrobium minutum,' the first cultivated representative of the phylum 'Elusimicrobia' (formerly termite group 1).</title>
        <authorList>
            <person name="Herlemann D.P.R."/>
            <person name="Geissinger O."/>
            <person name="Ikeda-Ohtsubo W."/>
            <person name="Kunin V."/>
            <person name="Sun H."/>
            <person name="Lapidus A."/>
            <person name="Hugenholtz P."/>
            <person name="Brune A."/>
        </authorList>
    </citation>
    <scope>NUCLEOTIDE SEQUENCE [LARGE SCALE GENOMIC DNA]</scope>
    <source>
        <strain evidence="3 4">Pei191</strain>
    </source>
</reference>
<dbReference type="KEGG" id="emi:Emin_1002"/>
<dbReference type="OrthoDB" id="360907at2"/>
<feature type="domain" description="DUF306" evidence="2">
    <location>
        <begin position="38"/>
        <end position="150"/>
    </location>
</feature>
<evidence type="ECO:0000259" key="2">
    <source>
        <dbReference type="Pfam" id="PF03724"/>
    </source>
</evidence>
<dbReference type="Proteomes" id="UP000001029">
    <property type="component" value="Chromosome"/>
</dbReference>
<keyword evidence="4" id="KW-1185">Reference proteome</keyword>
<keyword evidence="3" id="KW-0346">Stress response</keyword>
<dbReference type="HOGENOM" id="CLU_1618276_0_0_0"/>
<evidence type="ECO:0000313" key="4">
    <source>
        <dbReference type="Proteomes" id="UP000001029"/>
    </source>
</evidence>
<dbReference type="InterPro" id="IPR005184">
    <property type="entry name" value="DUF306_Meta_HslJ"/>
</dbReference>
<dbReference type="PANTHER" id="PTHR35535">
    <property type="entry name" value="HEAT SHOCK PROTEIN HSLJ"/>
    <property type="match status" value="1"/>
</dbReference>
<evidence type="ECO:0000313" key="3">
    <source>
        <dbReference type="EMBL" id="ACC98555.1"/>
    </source>
</evidence>
<organism evidence="3 4">
    <name type="scientific">Elusimicrobium minutum (strain Pei191)</name>
    <dbReference type="NCBI Taxonomy" id="445932"/>
    <lineage>
        <taxon>Bacteria</taxon>
        <taxon>Pseudomonadati</taxon>
        <taxon>Elusimicrobiota</taxon>
        <taxon>Elusimicrobia</taxon>
        <taxon>Elusimicrobiales</taxon>
        <taxon>Elusimicrobiaceae</taxon>
        <taxon>Elusimicrobium</taxon>
    </lineage>
</organism>
<feature type="signal peptide" evidence="1">
    <location>
        <begin position="1"/>
        <end position="21"/>
    </location>
</feature>
<dbReference type="RefSeq" id="WP_012415170.1">
    <property type="nucleotide sequence ID" value="NC_010644.1"/>
</dbReference>
<dbReference type="AlphaFoldDB" id="B2KDF9"/>
<proteinExistence type="predicted"/>
<keyword evidence="1" id="KW-0732">Signal</keyword>
<accession>B2KDF9</accession>
<evidence type="ECO:0000256" key="1">
    <source>
        <dbReference type="SAM" id="SignalP"/>
    </source>
</evidence>
<dbReference type="PROSITE" id="PS51257">
    <property type="entry name" value="PROKAR_LIPOPROTEIN"/>
    <property type="match status" value="1"/>
</dbReference>
<dbReference type="EMBL" id="CP001055">
    <property type="protein sequence ID" value="ACC98555.1"/>
    <property type="molecule type" value="Genomic_DNA"/>
</dbReference>